<name>A0A096DFN0_FLAPL</name>
<dbReference type="AlphaFoldDB" id="A0A096DFN0"/>
<evidence type="ECO:0000313" key="2">
    <source>
        <dbReference type="Proteomes" id="UP000029585"/>
    </source>
</evidence>
<dbReference type="Gene3D" id="3.40.50.300">
    <property type="entry name" value="P-loop containing nucleotide triphosphate hydrolases"/>
    <property type="match status" value="1"/>
</dbReference>
<dbReference type="SUPFAM" id="SSF52540">
    <property type="entry name" value="P-loop containing nucleoside triphosphate hydrolases"/>
    <property type="match status" value="1"/>
</dbReference>
<keyword evidence="2" id="KW-1185">Reference proteome</keyword>
<organism evidence="1 2">
    <name type="scientific">Flavonifractor plautii 1_3_50AFAA</name>
    <dbReference type="NCBI Taxonomy" id="742738"/>
    <lineage>
        <taxon>Bacteria</taxon>
        <taxon>Bacillati</taxon>
        <taxon>Bacillota</taxon>
        <taxon>Clostridia</taxon>
        <taxon>Eubacteriales</taxon>
        <taxon>Oscillospiraceae</taxon>
        <taxon>Flavonifractor</taxon>
    </lineage>
</organism>
<dbReference type="HOGENOM" id="CLU_103145_2_0_9"/>
<evidence type="ECO:0000313" key="1">
    <source>
        <dbReference type="EMBL" id="KGF56284.1"/>
    </source>
</evidence>
<dbReference type="PATRIC" id="fig|742738.3.peg.1244"/>
<proteinExistence type="predicted"/>
<dbReference type="RefSeq" id="WP_007494563.1">
    <property type="nucleotide sequence ID" value="NZ_KN174162.1"/>
</dbReference>
<dbReference type="eggNOG" id="COG1618">
    <property type="taxonomic scope" value="Bacteria"/>
</dbReference>
<protein>
    <recommendedName>
        <fullName evidence="3">AAA+ ATPase domain-containing protein</fullName>
    </recommendedName>
</protein>
<evidence type="ECO:0008006" key="3">
    <source>
        <dbReference type="Google" id="ProtNLM"/>
    </source>
</evidence>
<dbReference type="Proteomes" id="UP000029585">
    <property type="component" value="Unassembled WGS sequence"/>
</dbReference>
<sequence>MHIFLTGPLQSGKSTAIARYLVGRPEAPGGFRTHWDRAGGRLTLELLETGETLSVATMEPHGVRADRAAFDAAGERLLSAPAGRRSLLLMDELGFLERCSPVFQRAVFTLLDGPTPVLGVLRRHAKSPFWGPVSRRADVRLLPLTVENRAEIPTELARLLG</sequence>
<dbReference type="EMBL" id="ADLO01000045">
    <property type="protein sequence ID" value="KGF56284.1"/>
    <property type="molecule type" value="Genomic_DNA"/>
</dbReference>
<dbReference type="InterPro" id="IPR004948">
    <property type="entry name" value="Nuc-triphosphatase_THEP1"/>
</dbReference>
<dbReference type="GeneID" id="63972450"/>
<accession>A0A096DFN0</accession>
<dbReference type="InterPro" id="IPR027417">
    <property type="entry name" value="P-loop_NTPase"/>
</dbReference>
<dbReference type="Pfam" id="PF03266">
    <property type="entry name" value="NTPase_1"/>
    <property type="match status" value="1"/>
</dbReference>
<dbReference type="GO" id="GO:0017111">
    <property type="term" value="F:ribonucleoside triphosphate phosphatase activity"/>
    <property type="evidence" value="ECO:0007669"/>
    <property type="project" value="InterPro"/>
</dbReference>
<reference evidence="1 2" key="1">
    <citation type="submission" date="2011-08" db="EMBL/GenBank/DDBJ databases">
        <title>The Genome Sequence of Clostridium orbiscindens 1_3_50AFAA.</title>
        <authorList>
            <consortium name="The Broad Institute Genome Sequencing Platform"/>
            <person name="Earl A."/>
            <person name="Ward D."/>
            <person name="Feldgarden M."/>
            <person name="Gevers D."/>
            <person name="Daigneault M."/>
            <person name="Strauss J."/>
            <person name="Allen-Vercoe E."/>
            <person name="Young S.K."/>
            <person name="Zeng Q."/>
            <person name="Gargeya S."/>
            <person name="Fitzgerald M."/>
            <person name="Haas B."/>
            <person name="Abouelleil A."/>
            <person name="Alvarado L."/>
            <person name="Arachchi H.M."/>
            <person name="Berlin A."/>
            <person name="Brown A."/>
            <person name="Chapman S.B."/>
            <person name="Chen Z."/>
            <person name="Dunbar C."/>
            <person name="Freedman E."/>
            <person name="Gearin G."/>
            <person name="Gellesch M."/>
            <person name="Goldberg J."/>
            <person name="Griggs A."/>
            <person name="Gujja S."/>
            <person name="Heiman D."/>
            <person name="Howarth C."/>
            <person name="Larson L."/>
            <person name="Lui A."/>
            <person name="MacDonald P.J.P."/>
            <person name="Montmayeur A."/>
            <person name="Murphy C."/>
            <person name="Neiman D."/>
            <person name="Pearson M."/>
            <person name="Priest M."/>
            <person name="Roberts A."/>
            <person name="Saif S."/>
            <person name="Shea T."/>
            <person name="Shenoy N."/>
            <person name="Sisk P."/>
            <person name="Stolte C."/>
            <person name="Sykes S."/>
            <person name="Wortman J."/>
            <person name="Nusbaum C."/>
            <person name="Birren B."/>
        </authorList>
    </citation>
    <scope>NUCLEOTIDE SEQUENCE [LARGE SCALE GENOMIC DNA]</scope>
    <source>
        <strain evidence="1 2">1_3_50AFAA</strain>
    </source>
</reference>
<gene>
    <name evidence="1" type="ORF">HMPREF9460_01199</name>
</gene>
<comment type="caution">
    <text evidence="1">The sequence shown here is derived from an EMBL/GenBank/DDBJ whole genome shotgun (WGS) entry which is preliminary data.</text>
</comment>